<name>A0ABV9VEE7_STRAZ</name>
<dbReference type="PANTHER" id="PTHR38444:SF1">
    <property type="entry name" value="ENTEROBACTIN BIOSYNTHESIS PROTEIN YBDZ"/>
    <property type="match status" value="1"/>
</dbReference>
<evidence type="ECO:0000259" key="1">
    <source>
        <dbReference type="SMART" id="SM00923"/>
    </source>
</evidence>
<sequence>MSDHTESVFHVVLNDEEQYSIWQAERELPAGWRAEGTKGTKQECLDHIGRVWTDMRPAGLRRRMEREAAGAAAGQSGRQSASV</sequence>
<dbReference type="InterPro" id="IPR037407">
    <property type="entry name" value="MLP_fam"/>
</dbReference>
<protein>
    <submittedName>
        <fullName evidence="2">MbtH family protein</fullName>
    </submittedName>
</protein>
<comment type="caution">
    <text evidence="2">The sequence shown here is derived from an EMBL/GenBank/DDBJ whole genome shotgun (WGS) entry which is preliminary data.</text>
</comment>
<reference evidence="3" key="1">
    <citation type="journal article" date="2019" name="Int. J. Syst. Evol. Microbiol.">
        <title>The Global Catalogue of Microorganisms (GCM) 10K type strain sequencing project: providing services to taxonomists for standard genome sequencing and annotation.</title>
        <authorList>
            <consortium name="The Broad Institute Genomics Platform"/>
            <consortium name="The Broad Institute Genome Sequencing Center for Infectious Disease"/>
            <person name="Wu L."/>
            <person name="Ma J."/>
        </authorList>
    </citation>
    <scope>NUCLEOTIDE SEQUENCE [LARGE SCALE GENOMIC DNA]</scope>
    <source>
        <strain evidence="3">ICMP 257</strain>
    </source>
</reference>
<accession>A0ABV9VEE7</accession>
<dbReference type="SMART" id="SM00923">
    <property type="entry name" value="MbtH"/>
    <property type="match status" value="1"/>
</dbReference>
<dbReference type="GeneID" id="31233984"/>
<feature type="domain" description="MbtH-like" evidence="1">
    <location>
        <begin position="1"/>
        <end position="50"/>
    </location>
</feature>
<organism evidence="2 3">
    <name type="scientific">Streptomyces atroolivaceus</name>
    <dbReference type="NCBI Taxonomy" id="66869"/>
    <lineage>
        <taxon>Bacteria</taxon>
        <taxon>Bacillati</taxon>
        <taxon>Actinomycetota</taxon>
        <taxon>Actinomycetes</taxon>
        <taxon>Kitasatosporales</taxon>
        <taxon>Streptomycetaceae</taxon>
        <taxon>Streptomyces</taxon>
    </lineage>
</organism>
<evidence type="ECO:0000313" key="3">
    <source>
        <dbReference type="Proteomes" id="UP001595908"/>
    </source>
</evidence>
<keyword evidence="3" id="KW-1185">Reference proteome</keyword>
<dbReference type="Gene3D" id="3.90.820.10">
    <property type="entry name" value="Structural Genomics, Unknown Function 30-nov-00 1gh9 Mol_id"/>
    <property type="match status" value="1"/>
</dbReference>
<dbReference type="Proteomes" id="UP001595908">
    <property type="component" value="Unassembled WGS sequence"/>
</dbReference>
<dbReference type="PANTHER" id="PTHR38444">
    <property type="entry name" value="ENTEROBACTIN BIOSYNTHESIS PROTEIN YBDZ"/>
    <property type="match status" value="1"/>
</dbReference>
<gene>
    <name evidence="2" type="ORF">ACFPL4_25315</name>
</gene>
<evidence type="ECO:0000313" key="2">
    <source>
        <dbReference type="EMBL" id="MFC4981638.1"/>
    </source>
</evidence>
<dbReference type="InterPro" id="IPR005153">
    <property type="entry name" value="MbtH-like_dom"/>
</dbReference>
<dbReference type="EMBL" id="JBHSJE010000008">
    <property type="protein sequence ID" value="MFC4981638.1"/>
    <property type="molecule type" value="Genomic_DNA"/>
</dbReference>
<dbReference type="RefSeq" id="WP_033300736.1">
    <property type="nucleotide sequence ID" value="NZ_JBFAGR010000011.1"/>
</dbReference>
<dbReference type="SUPFAM" id="SSF160582">
    <property type="entry name" value="MbtH-like"/>
    <property type="match status" value="1"/>
</dbReference>
<dbReference type="InterPro" id="IPR038020">
    <property type="entry name" value="MbtH-like_sf"/>
</dbReference>
<dbReference type="Pfam" id="PF03621">
    <property type="entry name" value="MbtH"/>
    <property type="match status" value="1"/>
</dbReference>
<proteinExistence type="predicted"/>